<evidence type="ECO:0000313" key="2">
    <source>
        <dbReference type="EMBL" id="CCD12723.1"/>
    </source>
</evidence>
<dbReference type="PANTHER" id="PTHR33487">
    <property type="entry name" value="CILIA- AND FLAGELLA-ASSOCIATED PROTEIN 54"/>
    <property type="match status" value="1"/>
</dbReference>
<comment type="caution">
    <text evidence="2">The sequence shown here is derived from an EMBL/GenBank/DDBJ whole genome shotgun (WGS) entry which is preliminary data.</text>
</comment>
<evidence type="ECO:0000313" key="3">
    <source>
        <dbReference type="Proteomes" id="UP000000702"/>
    </source>
</evidence>
<gene>
    <name evidence="2" type="ORF">TCIL3000_0_35800</name>
</gene>
<dbReference type="Pfam" id="PF14858">
    <property type="entry name" value="CFAP54_N"/>
    <property type="match status" value="1"/>
</dbReference>
<feature type="region of interest" description="Disordered" evidence="1">
    <location>
        <begin position="416"/>
        <end position="453"/>
    </location>
</feature>
<feature type="compositionally biased region" description="Polar residues" evidence="1">
    <location>
        <begin position="1786"/>
        <end position="1797"/>
    </location>
</feature>
<proteinExistence type="predicted"/>
<dbReference type="VEuPathDB" id="TriTrypDB:TcIL3000_0_35800"/>
<sequence>MTLREEGHISFHNKLRQLAYQQDTASQPADLQRNRAALQKLLENRCHDVVATILNNRAPAVSHKIASSSNGSTPKASASARCTASGGQSIGRTCSNSRGDERRTPNSAVCHPEWADIQVEFDTALARSVECLSAAYFLFSCGLHEDVMNVCLRTMEGDVVTVLSERCKAVGASWPGGAGTKQAPQADFLRQDDAESNIAAKSTAQLVLASDGRQGRLKFATARCIVMQYKFLLEACAFFQLLSGRSGDEGFHATISKARAHMDAVVQILIAACNNGADDNYFGLYNGTVVVYEMCLHLLRYARNGTGEVVPFIVRSIAYCIEICETGTLKLCTVRYLPWRLRLHEFICNCYEQLGVYDGALMQAQRALAKVRELVELEFIGKVGPPEESENIMLTALRIAHLNVLKYTWYWRGSSGERPSSSQSPSGGDGLYGIKPGTVSGESTARDSSESDPIELPLSGFDLLDKAWQTLLRVELPTKAEACAAVIGGAGYRLSKTRQQQRLKERRNMDDTAKNKVVQQVRGTLLRFLLSMATQSDSKVACLTGRWENGDVDAVESFPFMAKMRLWAVSAIEFLAHHAVRNYIQQEPTVLSWGLEEEFVGADEEYQIKNDLNAEAFASRLAKKRSGKRKGREGNVFTQKCSLVDDETLLKSITLDAILQEMGYPRAPSSCLSGEDATQYVTRVPLYTSKAGEEGLVAALLFHCTLYDGFDASLYGRLCVCSIHATQKKYEEQLKDETSGISPRPAWKAAGRKAKTAGIFCGDLFTTSLHILRHMRRQRDSVDTVRGNKRRPLEDIYGMIPMAQELRRLLGQCKRAAVVSVTKCEGHSKATTVVFGVKGTGTPSPTPPSAAGDPGAQPQLLGSNIPLSETLWTLCQKLLERGADTLRQQMSFFSLGDISKRIGSLGPVRCGVDRTNAPQDCVTERDPIEAYHMIVSTYLDLKANSGLTNAVEFGDLVLQYAKDISTEVAIAKYKNSGNRENNDDNGDVFATSATAGTSSLDVKSDLVSGISRGMEYEQSLRKKHRHAMLGVAAINVALRWLSRCATRADLQPSLQSAGVMRGSSPGAAVVDDGILHGEREIRDMQTDLMRWRIDLGWVASLLSRAYTAHEKHRENVKEFMNRHAKGKIYGVITLKEKNVLKSLVKDEPKFSYDNELERKRMIAWARETSDTLLLALVLLCLAAHQQQQRVQREMLEQAFHLLEQPEWYQPDTVMGAGPLSQRGGSAYSLFMIWCYAVTICGKLGFTEWMERSRNALYGAFVSGRKERGTSSCTTAALSDEMVSRGVTANPVETPCSFASASTRAGGAVLFRPSEEALAMASPLQLRALVSAILWMSVADMKRHVYKNFQLTGLLPFTTQNSLVDMPFRDRYKLSETQGVYIQCACRIQFVMELAFRVDDREGILSCAFQLFNALLPLLVDENYCAAVLPPLGTLCKMLLLYPGSVTDDACVQLLAARVLGALANTIRRMSASSPHTVSPSDGSCREPAVLTQPVAPASGGSLCAHDDSPDQSFILPSTVSGWYELLLRVFGTVWNRVYSNPNARQVRHKQRIRMNAERVQRIITCELGSVEGQSTPPTAGTRVENSTHAASGRPRTRSRGNSESPLCRALGSAVNAPVLPGSLYLAPDDIIDDCMPIEYVELLGEVLFKLPSVSPGSVQKVNSCGEKTSETPVSGQTGCIVLLGVPEWVLRLAHAADAKCVMSVIEHLHEMAEHPLYARTVLHIVENLMNNGDMLSARSLAEEALKHLASIHNAVNEHQCQLLESVRAWLTREGWSLAPLKGVTTGNAEGTPLNQQRDFPVGKESLPAAGRSLRSPSDGSAPPSGGGRMDRNWSSAEKQMLRQLTCGFAWLRRRRAMQYLRSRLVQFCAPFVARLYSCLGRISIFKLEQSQQFLRRGNTEGPKSSRCGNKASGGTEGGLCGSEETPRSGRRAAQSTALGSDTVDEGKFLQYASRSARIFNRCGLPSQAFEAICLVVDGIRTFVCDDPSDVRPPTEAHDPREALCNGLPPFGGDAHSGEATGVLSDPRMNHLIDCLLVTGRRASSRRTAPPSYERLVALGPLICSVAQTLSRVLFLLWNGYVDYRHDINFVQPNVVKVGRDVLLQEQLGFHGRVPSLFSYVSAAGQYEEGRLEHATAMEQRRRAQLFTLHVQEILAEEQLIRVRLEFQYYLQLEQSLEVSLGWSPVSAECLTELGVGREAMLGKEDERKGAYEAVRNQREQWEENMLKKRRKIAGEMATRVHISGPIVLDDPDDVILAAKRFGYTVPMEKAVSHLVFLLKCVQHSCQLPSLEIVDEVQKFSGGAFSSSLLPFAVSVRRAIGESIGRDLTDRLSELCRNEPRHKVLSRNARWMWQQYTKTDAFTRAMQRLGRSLMPSWEVQASVKINPLAFDNATFNAFEEHSLVSDAAGDFSRPPGSARADASAAGDRGPFIGSEAAAGAKAVTLHSVVMTYESLTSYLRQRRLFGMLADELYELGHIYILHRQRAEAERCWLDSADAALEVPESLRNLTSTEVWAKFSASAIGFPRILVAVLSLTSLAMYAYRDQQKRAVDAYLLSVRILERLFDQASSGGSPQCLRDYGGFLLEDIVILPHLCDPLTSLMPRIVHHLLFLGGELLQFKFPLYSAMVASLAEYLARTYMRHTQLTVEIRLLQAKAAAYSGNYRASMRLLRDVCLGRRVPSVSFGSLDLCLHGGGASKTVKNAKGSDAGWPQRRQMDTDVGSSQAQQLQQQQQQRDQLWDAGLFNESELPTSPGNVACIHVFISQCFPSLTPDGFALGDAGVAFLPNSLFMLLSAGSGLPEAVVAHYGARLSRRVELAVAECLVVLGSSDTVYVWGTLGAPSSPPATAAAVGERRSSRSRASQKQVNQTIGSSACHEALLLAEQVLQGVLARQQKQRQQPGRAVGNSSSDGDQAVPRNRKALSQNAAAAQVEDVQAKRWRVVEESYTRCTSERLLAKIYTARGESSKAVKLLKELLEFCAVGSRLVCNIPSVPSYLWTVGTHTFWCDIYEILILNYIRLLEHNLALQVVNHALFLCDQCGDSYRGRVFSLYRAAIGMRAGTRDEAEETIASLVRVSEQLGCDSRVELLHPWTVLAHEILRYGGRQERGQKAHPSSIAVLEKAVQGLHDYTTAHNFLPSYLLLHGKNEEGAKDPSGRGGKCSVPCSSPTFLPWSTNLVFLHRAVNVLAEEYTRKGLLDQAESLLQRVISHVAPRYDTTFYPTQLIDSHFILAHVLCQRDPSLLTPRQRDHIQSLRKSRSVVDGGLPPLAMQELLSDNGAIAALEPHRQRPVRLLMFVIQQMVSSGVHEYNALRCALLLLSALLSQAGKSSCIMASNCAVLAKLVADMGFHAFSGTSVFSVYEDPVALGAEVMFTENVTAHIYYQQRNLGNVVEKGVAWRDGLGNPPTTQRGTSSQPRSRDERERLSQRNNVPLSAVVSAFAALHRERSVSCVFPPQEYLNIETGLRHVRAFLQTRTASLSCGYLWHTEGADPNMKQQVPSVARAPIGLRTPRALPGVGGTAAEEAALTANFQPPIVIDTLPSLVSASTLQQLNVPRANTVIFHSLTYDVGCTVTPISIGIGYCSGDSSSYRRGDSTTVLKFVLFVSPLNDSSATHPPLYGDKAYNVAKKGLRMAGRAAVPQGGASCNDASRSGDAYILQKQWSDSQCVAFECPLADVQRLHAHATHTLYLMQNPATCSLVTNQAAVAEAGADDGEVSIAAALTQQLTETLLVLQTKTGPPNSGKKQARAAVGFEGLLSGVGNLSAAFPSNGNNANATAAGGVSAEKEVPPGGASANCDVTPLDEAKSKLVTDFIQMVVASIVPRTTVDEALMETHVRSLLPRCAVTADMVRFMMSAFANDGSGASLFNPGLHEWFSRIAKFVSESAS</sequence>
<feature type="compositionally biased region" description="Polar residues" evidence="1">
    <location>
        <begin position="3403"/>
        <end position="3414"/>
    </location>
</feature>
<reference evidence="2 3" key="2">
    <citation type="journal article" date="2012" name="Proc. Natl. Acad. Sci. U.S.A.">
        <title>Antigenic diversity is generated by distinct evolutionary mechanisms in African trypanosome species.</title>
        <authorList>
            <person name="Jackson A.P."/>
            <person name="Berry A."/>
            <person name="Aslett M."/>
            <person name="Allison H.C."/>
            <person name="Burton P."/>
            <person name="Vavrova-Anderson J."/>
            <person name="Brown R."/>
            <person name="Browne H."/>
            <person name="Corton N."/>
            <person name="Hauser H."/>
            <person name="Gamble J."/>
            <person name="Gilderthorp R."/>
            <person name="Marcello L."/>
            <person name="McQuillan J."/>
            <person name="Otto T.D."/>
            <person name="Quail M.A."/>
            <person name="Sanders M.J."/>
            <person name="van Tonder A."/>
            <person name="Ginger M.L."/>
            <person name="Field M.C."/>
            <person name="Barry J.D."/>
            <person name="Hertz-Fowler C."/>
            <person name="Berriman M."/>
        </authorList>
    </citation>
    <scope>NUCLEOTIDE SEQUENCE [LARGE SCALE GENOMIC DNA]</scope>
    <source>
        <strain evidence="2 3">IL3000</strain>
    </source>
</reference>
<dbReference type="OMA" id="ILMCLAP"/>
<dbReference type="EMBL" id="CAEQ01000847">
    <property type="protein sequence ID" value="CCD12723.1"/>
    <property type="molecule type" value="Genomic_DNA"/>
</dbReference>
<feature type="region of interest" description="Disordered" evidence="1">
    <location>
        <begin position="1895"/>
        <end position="1939"/>
    </location>
</feature>
<feature type="region of interest" description="Disordered" evidence="1">
    <location>
        <begin position="3397"/>
        <end position="3426"/>
    </location>
</feature>
<protein>
    <submittedName>
        <fullName evidence="2">WGS project CAEQ00000000 data, annotated contig 1446</fullName>
    </submittedName>
</protein>
<feature type="region of interest" description="Disordered" evidence="1">
    <location>
        <begin position="2700"/>
        <end position="2730"/>
    </location>
</feature>
<feature type="compositionally biased region" description="Low complexity" evidence="1">
    <location>
        <begin position="416"/>
        <end position="426"/>
    </location>
</feature>
<feature type="region of interest" description="Disordered" evidence="1">
    <location>
        <begin position="1570"/>
        <end position="1604"/>
    </location>
</feature>
<keyword evidence="3" id="KW-1185">Reference proteome</keyword>
<reference evidence="3" key="1">
    <citation type="submission" date="2011-07" db="EMBL/GenBank/DDBJ databases">
        <title>Divergent evolution of antigenic variation in African trypanosomes.</title>
        <authorList>
            <person name="Jackson A.P."/>
            <person name="Berry A."/>
            <person name="Allison H.C."/>
            <person name="Burton P."/>
            <person name="Anderson J."/>
            <person name="Aslett M."/>
            <person name="Brown R."/>
            <person name="Corton N."/>
            <person name="Harris D."/>
            <person name="Hauser H."/>
            <person name="Gamble J."/>
            <person name="Gilderthorp R."/>
            <person name="McQuillan J."/>
            <person name="Quail M.A."/>
            <person name="Sanders M."/>
            <person name="Van Tonder A."/>
            <person name="Ginger M.L."/>
            <person name="Donelson J.E."/>
            <person name="Field M.C."/>
            <person name="Barry J.D."/>
            <person name="Berriman M."/>
            <person name="Hertz-Fowler C."/>
        </authorList>
    </citation>
    <scope>NUCLEOTIDE SEQUENCE [LARGE SCALE GENOMIC DNA]</scope>
    <source>
        <strain evidence="3">IL3000</strain>
    </source>
</reference>
<dbReference type="PANTHER" id="PTHR33487:SF1">
    <property type="entry name" value="CILIA- AND FLAGELLA-ASSOCIATED PROTEIN 54"/>
    <property type="match status" value="1"/>
</dbReference>
<feature type="compositionally biased region" description="Polar residues" evidence="1">
    <location>
        <begin position="65"/>
        <end position="97"/>
    </location>
</feature>
<feature type="region of interest" description="Disordered" evidence="1">
    <location>
        <begin position="1786"/>
        <end position="1832"/>
    </location>
</feature>
<dbReference type="GO" id="GO:0060271">
    <property type="term" value="P:cilium assembly"/>
    <property type="evidence" value="ECO:0007669"/>
    <property type="project" value="TreeGrafter"/>
</dbReference>
<dbReference type="Proteomes" id="UP000000702">
    <property type="component" value="Unassembled WGS sequence"/>
</dbReference>
<feature type="compositionally biased region" description="Low complexity" evidence="1">
    <location>
        <begin position="836"/>
        <end position="856"/>
    </location>
</feature>
<feature type="region of interest" description="Disordered" evidence="1">
    <location>
        <begin position="62"/>
        <end position="106"/>
    </location>
</feature>
<feature type="compositionally biased region" description="Basic and acidic residues" evidence="1">
    <location>
        <begin position="3415"/>
        <end position="3424"/>
    </location>
</feature>
<name>F9W6B8_TRYCI</name>
<dbReference type="InterPro" id="IPR027912">
    <property type="entry name" value="CFAP54"/>
</dbReference>
<feature type="region of interest" description="Disordered" evidence="1">
    <location>
        <begin position="2895"/>
        <end position="2914"/>
    </location>
</feature>
<organism evidence="2 3">
    <name type="scientific">Trypanosoma congolense (strain IL3000)</name>
    <dbReference type="NCBI Taxonomy" id="1068625"/>
    <lineage>
        <taxon>Eukaryota</taxon>
        <taxon>Discoba</taxon>
        <taxon>Euglenozoa</taxon>
        <taxon>Kinetoplastea</taxon>
        <taxon>Metakinetoplastina</taxon>
        <taxon>Trypanosomatida</taxon>
        <taxon>Trypanosomatidae</taxon>
        <taxon>Trypanosoma</taxon>
        <taxon>Nannomonas</taxon>
    </lineage>
</organism>
<feature type="region of interest" description="Disordered" evidence="1">
    <location>
        <begin position="836"/>
        <end position="857"/>
    </location>
</feature>
<accession>F9W6B8</accession>
<feature type="compositionally biased region" description="Polar residues" evidence="1">
    <location>
        <begin position="1571"/>
        <end position="1589"/>
    </location>
</feature>
<evidence type="ECO:0000256" key="1">
    <source>
        <dbReference type="SAM" id="MobiDB-lite"/>
    </source>
</evidence>